<dbReference type="AlphaFoldDB" id="A0A1H8HSW9"/>
<sequence length="205" mass="24116">MVDLNTNEFKKSYARILEQERFVDAAIKVAEEQIPDVNLREILDEKYGKVEEGDIDKIEKEHGKDVKWWEKTIARVENRFAYAVKVLVNADEGLMDHLKEEIYKLGQKVNPDYEGKPVGYIYDVLRNLLLDGGVTEEFNQVMSESFDEVVWTRNRPTTKKYWTYLDVDFNKYYVPLRRAFIAGVLEKTDVKFSTLDETVFVLSRR</sequence>
<evidence type="ECO:0000313" key="1">
    <source>
        <dbReference type="EMBL" id="SEN58788.1"/>
    </source>
</evidence>
<reference evidence="1 2" key="1">
    <citation type="submission" date="2016-10" db="EMBL/GenBank/DDBJ databases">
        <authorList>
            <person name="de Groot N.N."/>
        </authorList>
    </citation>
    <scope>NUCLEOTIDE SEQUENCE [LARGE SCALE GENOMIC DNA]</scope>
    <source>
        <strain evidence="1 2">Calf135</strain>
    </source>
</reference>
<protein>
    <submittedName>
        <fullName evidence="1">Uncharacterized protein</fullName>
    </submittedName>
</protein>
<dbReference type="EMBL" id="FODF01000006">
    <property type="protein sequence ID" value="SEN58788.1"/>
    <property type="molecule type" value="Genomic_DNA"/>
</dbReference>
<organism evidence="1 2">
    <name type="scientific">Peptostreptococcus russellii</name>
    <dbReference type="NCBI Taxonomy" id="215200"/>
    <lineage>
        <taxon>Bacteria</taxon>
        <taxon>Bacillati</taxon>
        <taxon>Bacillota</taxon>
        <taxon>Clostridia</taxon>
        <taxon>Peptostreptococcales</taxon>
        <taxon>Peptostreptococcaceae</taxon>
        <taxon>Peptostreptococcus</taxon>
    </lineage>
</organism>
<dbReference type="Proteomes" id="UP000199512">
    <property type="component" value="Unassembled WGS sequence"/>
</dbReference>
<name>A0A1H8HSW9_9FIRM</name>
<accession>A0A1H8HSW9</accession>
<proteinExistence type="predicted"/>
<dbReference type="RefSeq" id="WP_091975346.1">
    <property type="nucleotide sequence ID" value="NZ_FODF01000006.1"/>
</dbReference>
<dbReference type="OrthoDB" id="9777242at2"/>
<evidence type="ECO:0000313" key="2">
    <source>
        <dbReference type="Proteomes" id="UP000199512"/>
    </source>
</evidence>
<gene>
    <name evidence="1" type="ORF">SAMN05216454_10662</name>
</gene>
<dbReference type="STRING" id="215200.SAMN05216454_10662"/>
<keyword evidence="2" id="KW-1185">Reference proteome</keyword>